<proteinExistence type="predicted"/>
<dbReference type="Proteomes" id="UP000294225">
    <property type="component" value="Unassembled WGS sequence"/>
</dbReference>
<evidence type="ECO:0000256" key="1">
    <source>
        <dbReference type="SAM" id="MobiDB-lite"/>
    </source>
</evidence>
<evidence type="ECO:0008006" key="4">
    <source>
        <dbReference type="Google" id="ProtNLM"/>
    </source>
</evidence>
<gene>
    <name evidence="2" type="ORF">E0H92_26690</name>
</gene>
<feature type="compositionally biased region" description="Polar residues" evidence="1">
    <location>
        <begin position="1"/>
        <end position="21"/>
    </location>
</feature>
<protein>
    <recommendedName>
        <fullName evidence="4">Tachylectin 2 domain-containing protein</fullName>
    </recommendedName>
</protein>
<feature type="region of interest" description="Disordered" evidence="1">
    <location>
        <begin position="1"/>
        <end position="22"/>
    </location>
</feature>
<evidence type="ECO:0000313" key="2">
    <source>
        <dbReference type="EMBL" id="TCC36607.1"/>
    </source>
</evidence>
<sequence length="270" mass="29505">MWQGSVTAAGQHTSSDVTATTPPAVLDKRTINGSFSPGQIRLSARTTNEPDISGPNLYGYVVIGDALYWSNYFIDATTGQIDPNHQHLLRRVGGGWTPFTMLETSTYETLDGDFSRSVAYAMRENGVLYRWKIVNGTWVSNGSFAGFAAVKSMTLIARTATYDTFLANTRGGGLYTIRIPSSFPLQPVVKQVRTRTWQGFEVLSAMACGRNSTLLLGIDKDTKTGYLYAVGHANGLSTLIESRGKVTGTFDDPVYFRWVPIAPYDVANGD</sequence>
<comment type="caution">
    <text evidence="2">The sequence shown here is derived from an EMBL/GenBank/DDBJ whole genome shotgun (WGS) entry which is preliminary data.</text>
</comment>
<accession>A0A4R0ITZ4</accession>
<dbReference type="AlphaFoldDB" id="A0A4R0ITZ4"/>
<evidence type="ECO:0000313" key="3">
    <source>
        <dbReference type="Proteomes" id="UP000294225"/>
    </source>
</evidence>
<reference evidence="2 3" key="1">
    <citation type="submission" date="2019-02" db="EMBL/GenBank/DDBJ databases">
        <title>Kribbella capetownensis sp. nov. and Kribbella speibonae sp. nov., isolated from soil.</title>
        <authorList>
            <person name="Curtis S.M."/>
            <person name="Norton I."/>
            <person name="Everest G.J."/>
            <person name="Meyers P.R."/>
        </authorList>
    </citation>
    <scope>NUCLEOTIDE SEQUENCE [LARGE SCALE GENOMIC DNA]</scope>
    <source>
        <strain evidence="2 3">YM55</strain>
    </source>
</reference>
<dbReference type="EMBL" id="SJKC01000003">
    <property type="protein sequence ID" value="TCC36607.1"/>
    <property type="molecule type" value="Genomic_DNA"/>
</dbReference>
<name>A0A4R0ITZ4_9ACTN</name>
<organism evidence="2 3">
    <name type="scientific">Kribbella speibonae</name>
    <dbReference type="NCBI Taxonomy" id="1572660"/>
    <lineage>
        <taxon>Bacteria</taxon>
        <taxon>Bacillati</taxon>
        <taxon>Actinomycetota</taxon>
        <taxon>Actinomycetes</taxon>
        <taxon>Propionibacteriales</taxon>
        <taxon>Kribbellaceae</taxon>
        <taxon>Kribbella</taxon>
    </lineage>
</organism>